<gene>
    <name evidence="2" type="ORF">FIE12Z_972</name>
</gene>
<dbReference type="SUPFAM" id="SSF48403">
    <property type="entry name" value="Ankyrin repeat"/>
    <property type="match status" value="1"/>
</dbReference>
<accession>A0A395N3M7</accession>
<dbReference type="AlphaFoldDB" id="A0A395N3M7"/>
<comment type="caution">
    <text evidence="2">The sequence shown here is derived from an EMBL/GenBank/DDBJ whole genome shotgun (WGS) entry which is preliminary data.</text>
</comment>
<protein>
    <submittedName>
        <fullName evidence="2">Altered inheritance of mitochondria protein 6</fullName>
    </submittedName>
</protein>
<sequence length="600" mass="69105">MSPIYSQGPSGLTDLPNEIHLQILYRCAESFSLREMMQVCLVNKAFYQMGMEAIYESDSILQYAVYWDPVRRAKAFYEEIVEKEEYTYPCLLDESTDFDDEDDYDYLPRYFKAQADGAEDEAEPFAKSPFVLGNEFWIRLLTARTLGKIRTKPPTEDHIVLNTIAEHMMQYAQLHNAPCIASQEDAVRVVCEVAVKHGYIHDRRDFFIGQAAPEETLITLDETCCVVRDGLLGVAVYLNEPDIFKTILLKEQKVTCPSHQQDGQNPDQSSEGESGRLPTFTYPHVWIDNEWIPKSRFQRPECGRSLIRLSNPVALAVQTDNMTCASILLDNLPENSRDRDLVISDIINVSRTPMKLEWLQYAINSSPALTKYNVVEPDLQFQLDHFGRTCWGSRKHGAKELSNILDTTTSLEVFNIAYNTIMVGYIEEEGVWWTKITYKHEYGAHNIRSWATARIHRAVLDDCMPIVKRLVELGYHLGPNHSAKDLEDEEVQTLVDSEKPRDISLPLAVSRGDMEMVQLLFKIGAERNRKNVRKAFWVAMEQDRRDILEVLMEKGHPHGLLNQRIKKIWIQKLKALGKEDMLPWVEKILGRQDELVFVHN</sequence>
<evidence type="ECO:0000313" key="2">
    <source>
        <dbReference type="EMBL" id="RFN54738.1"/>
    </source>
</evidence>
<dbReference type="Gene3D" id="1.25.40.20">
    <property type="entry name" value="Ankyrin repeat-containing domain"/>
    <property type="match status" value="1"/>
</dbReference>
<reference evidence="2 3" key="1">
    <citation type="journal article" date="2018" name="PLoS Pathog.">
        <title>Evolution of structural diversity of trichothecenes, a family of toxins produced by plant pathogenic and entomopathogenic fungi.</title>
        <authorList>
            <person name="Proctor R.H."/>
            <person name="McCormick S.P."/>
            <person name="Kim H.S."/>
            <person name="Cardoza R.E."/>
            <person name="Stanley A.M."/>
            <person name="Lindo L."/>
            <person name="Kelly A."/>
            <person name="Brown D.W."/>
            <person name="Lee T."/>
            <person name="Vaughan M.M."/>
            <person name="Alexander N.J."/>
            <person name="Busman M."/>
            <person name="Gutierrez S."/>
        </authorList>
    </citation>
    <scope>NUCLEOTIDE SEQUENCE [LARGE SCALE GENOMIC DNA]</scope>
    <source>
        <strain evidence="2 3">NRRL 13405</strain>
    </source>
</reference>
<evidence type="ECO:0000313" key="3">
    <source>
        <dbReference type="Proteomes" id="UP000265631"/>
    </source>
</evidence>
<organism evidence="2 3">
    <name type="scientific">Fusarium flagelliforme</name>
    <dbReference type="NCBI Taxonomy" id="2675880"/>
    <lineage>
        <taxon>Eukaryota</taxon>
        <taxon>Fungi</taxon>
        <taxon>Dikarya</taxon>
        <taxon>Ascomycota</taxon>
        <taxon>Pezizomycotina</taxon>
        <taxon>Sordariomycetes</taxon>
        <taxon>Hypocreomycetidae</taxon>
        <taxon>Hypocreales</taxon>
        <taxon>Nectriaceae</taxon>
        <taxon>Fusarium</taxon>
        <taxon>Fusarium incarnatum-equiseti species complex</taxon>
    </lineage>
</organism>
<name>A0A395N3M7_9HYPO</name>
<dbReference type="EMBL" id="PXXK01000020">
    <property type="protein sequence ID" value="RFN54738.1"/>
    <property type="molecule type" value="Genomic_DNA"/>
</dbReference>
<dbReference type="Proteomes" id="UP000265631">
    <property type="component" value="Unassembled WGS sequence"/>
</dbReference>
<dbReference type="STRING" id="2594813.A0A395N3M7"/>
<feature type="region of interest" description="Disordered" evidence="1">
    <location>
        <begin position="257"/>
        <end position="277"/>
    </location>
</feature>
<proteinExistence type="predicted"/>
<evidence type="ECO:0000256" key="1">
    <source>
        <dbReference type="SAM" id="MobiDB-lite"/>
    </source>
</evidence>
<dbReference type="InterPro" id="IPR036770">
    <property type="entry name" value="Ankyrin_rpt-contain_sf"/>
</dbReference>
<feature type="compositionally biased region" description="Polar residues" evidence="1">
    <location>
        <begin position="257"/>
        <end position="272"/>
    </location>
</feature>
<keyword evidence="3" id="KW-1185">Reference proteome</keyword>